<keyword evidence="1" id="KW-1133">Transmembrane helix</keyword>
<protein>
    <submittedName>
        <fullName evidence="2">Uncharacterized protein</fullName>
    </submittedName>
</protein>
<organism evidence="2 3">
    <name type="scientific">Bergeyella zoohelcum</name>
    <dbReference type="NCBI Taxonomy" id="1015"/>
    <lineage>
        <taxon>Bacteria</taxon>
        <taxon>Pseudomonadati</taxon>
        <taxon>Bacteroidota</taxon>
        <taxon>Flavobacteriia</taxon>
        <taxon>Flavobacteriales</taxon>
        <taxon>Weeksellaceae</taxon>
        <taxon>Bergeyella</taxon>
    </lineage>
</organism>
<dbReference type="AlphaFoldDB" id="A0A7Z8YNM6"/>
<proteinExistence type="predicted"/>
<keyword evidence="1" id="KW-0472">Membrane</keyword>
<dbReference type="Proteomes" id="UP000270205">
    <property type="component" value="Unassembled WGS sequence"/>
</dbReference>
<name>A0A7Z8YNM6_9FLAO</name>
<feature type="transmembrane region" description="Helical" evidence="1">
    <location>
        <begin position="64"/>
        <end position="81"/>
    </location>
</feature>
<reference evidence="2 3" key="1">
    <citation type="submission" date="2018-11" db="EMBL/GenBank/DDBJ databases">
        <authorList>
            <consortium name="Pathogen Informatics"/>
        </authorList>
    </citation>
    <scope>NUCLEOTIDE SEQUENCE [LARGE SCALE GENOMIC DNA]</scope>
    <source>
        <strain evidence="2 3">NCTC12929</strain>
    </source>
</reference>
<keyword evidence="1" id="KW-0812">Transmembrane</keyword>
<sequence>MEKIIEKIVNRCAKTTLPIIIVYAFFAIYLQNGYFEFSIILLSLFIVPYNIFVILFLILEKKHLILNILIFFVNIVFFIIMKQNFSDFSNCENWQYYNRQSIISDGIDFFIGKHLLELYFLSIIILIAYTFSFIVLLYEKIWKK</sequence>
<feature type="transmembrane region" description="Helical" evidence="1">
    <location>
        <begin position="118"/>
        <end position="138"/>
    </location>
</feature>
<evidence type="ECO:0000256" key="1">
    <source>
        <dbReference type="SAM" id="Phobius"/>
    </source>
</evidence>
<dbReference type="RefSeq" id="WP_125150384.1">
    <property type="nucleotide sequence ID" value="NZ_UYIV01000001.1"/>
</dbReference>
<evidence type="ECO:0000313" key="2">
    <source>
        <dbReference type="EMBL" id="VDH02629.1"/>
    </source>
</evidence>
<gene>
    <name evidence="2" type="ORF">NCTC12929_00092</name>
</gene>
<dbReference type="EMBL" id="UYIV01000001">
    <property type="protein sequence ID" value="VDH02629.1"/>
    <property type="molecule type" value="Genomic_DNA"/>
</dbReference>
<comment type="caution">
    <text evidence="2">The sequence shown here is derived from an EMBL/GenBank/DDBJ whole genome shotgun (WGS) entry which is preliminary data.</text>
</comment>
<accession>A0A7Z8YNM6</accession>
<feature type="transmembrane region" description="Helical" evidence="1">
    <location>
        <begin position="37"/>
        <end position="57"/>
    </location>
</feature>
<evidence type="ECO:0000313" key="3">
    <source>
        <dbReference type="Proteomes" id="UP000270205"/>
    </source>
</evidence>
<feature type="transmembrane region" description="Helical" evidence="1">
    <location>
        <begin position="12"/>
        <end position="31"/>
    </location>
</feature>